<protein>
    <submittedName>
        <fullName evidence="1">Uncharacterized protein</fullName>
    </submittedName>
</protein>
<reference evidence="1" key="2">
    <citation type="journal article" date="2022" name="Curr. Genet.">
        <title>Suggestion for a new bacteriophage genus for the Klebsiella pneumoniae phage vB_KpnS-Carvaje.</title>
        <authorList>
            <person name="Sousa J.C."/>
            <person name="Sillankorva S."/>
            <person name="Faustino A."/>
            <person name="Carvalho C.M."/>
        </authorList>
    </citation>
    <scope>NUCLEOTIDE SEQUENCE</scope>
</reference>
<sequence length="65" mass="7366">MIRKGEYYAQINDRLNWVDINHATVFSSTYKAGIALQALREQGFDVRKMCVAQVKVITSVMETGV</sequence>
<reference evidence="1" key="1">
    <citation type="submission" date="2021-11" db="EMBL/GenBank/DDBJ databases">
        <authorList>
            <person name="Sousa J."/>
            <person name="Sillankorva S."/>
            <person name="Faustino A."/>
            <person name="Carvalho C."/>
        </authorList>
    </citation>
    <scope>NUCLEOTIDE SEQUENCE</scope>
</reference>
<organism evidence="1 2">
    <name type="scientific">Klebsiella phage vB_KpnS-Carvaje</name>
    <dbReference type="NCBI Taxonomy" id="2900314"/>
    <lineage>
        <taxon>Viruses</taxon>
        <taxon>Duplodnaviria</taxon>
        <taxon>Heunggongvirae</taxon>
        <taxon>Uroviricota</taxon>
        <taxon>Caudoviricetes</taxon>
        <taxon>Carvajevirus</taxon>
        <taxon>Carvajevirus carvaje</taxon>
    </lineage>
</organism>
<evidence type="ECO:0000313" key="1">
    <source>
        <dbReference type="EMBL" id="UJQ44046.1"/>
    </source>
</evidence>
<dbReference type="Proteomes" id="UP000829649">
    <property type="component" value="Segment"/>
</dbReference>
<dbReference type="EMBL" id="OL604152">
    <property type="protein sequence ID" value="UJQ44046.1"/>
    <property type="molecule type" value="Genomic_DNA"/>
</dbReference>
<keyword evidence="2" id="KW-1185">Reference proteome</keyword>
<name>A0AAE9CK67_9CAUD</name>
<evidence type="ECO:0000313" key="2">
    <source>
        <dbReference type="Proteomes" id="UP000829649"/>
    </source>
</evidence>
<gene>
    <name evidence="1" type="ORF">vBKpnSCarvaje_0082</name>
</gene>
<accession>A0AAE9CK67</accession>
<proteinExistence type="predicted"/>